<dbReference type="EMBL" id="JAUSUA010000006">
    <property type="protein sequence ID" value="MDQ0208638.1"/>
    <property type="molecule type" value="Genomic_DNA"/>
</dbReference>
<dbReference type="Gene3D" id="3.90.79.10">
    <property type="entry name" value="Nucleoside Triphosphate Pyrophosphohydrolase"/>
    <property type="match status" value="1"/>
</dbReference>
<evidence type="ECO:0000313" key="6">
    <source>
        <dbReference type="Proteomes" id="UP001225034"/>
    </source>
</evidence>
<gene>
    <name evidence="5" type="ORF">J2S05_003450</name>
</gene>
<dbReference type="InterPro" id="IPR020476">
    <property type="entry name" value="Nudix_hydrolase"/>
</dbReference>
<organism evidence="5 6">
    <name type="scientific">Alkalicoccobacillus murimartini</name>
    <dbReference type="NCBI Taxonomy" id="171685"/>
    <lineage>
        <taxon>Bacteria</taxon>
        <taxon>Bacillati</taxon>
        <taxon>Bacillota</taxon>
        <taxon>Bacilli</taxon>
        <taxon>Bacillales</taxon>
        <taxon>Bacillaceae</taxon>
        <taxon>Alkalicoccobacillus</taxon>
    </lineage>
</organism>
<proteinExistence type="inferred from homology"/>
<dbReference type="PRINTS" id="PR00502">
    <property type="entry name" value="NUDIXFAMILY"/>
</dbReference>
<dbReference type="PROSITE" id="PS51462">
    <property type="entry name" value="NUDIX"/>
    <property type="match status" value="1"/>
</dbReference>
<protein>
    <submittedName>
        <fullName evidence="5">Mutator protein MutT</fullName>
    </submittedName>
</protein>
<evidence type="ECO:0000256" key="2">
    <source>
        <dbReference type="ARBA" id="ARBA00022801"/>
    </source>
</evidence>
<dbReference type="PANTHER" id="PTHR43736:SF1">
    <property type="entry name" value="DIHYDRONEOPTERIN TRIPHOSPHATE DIPHOSPHATASE"/>
    <property type="match status" value="1"/>
</dbReference>
<dbReference type="InterPro" id="IPR000086">
    <property type="entry name" value="NUDIX_hydrolase_dom"/>
</dbReference>
<accession>A0ABT9YL88</accession>
<dbReference type="Pfam" id="PF00293">
    <property type="entry name" value="NUDIX"/>
    <property type="match status" value="1"/>
</dbReference>
<sequence length="131" mass="14717">MKPSVGVGALILDQDKNILLVKRKRSPEAGCWSLPGGKVDYMETIENAVVREIKEELNIDITVKELLCVTNHIIKSEDIHYVAPTFLAEITRGTVHNMEPQALESVQWFSIKDIPKNITITTDNALKHLLI</sequence>
<reference evidence="5 6" key="1">
    <citation type="submission" date="2023-07" db="EMBL/GenBank/DDBJ databases">
        <title>Genomic Encyclopedia of Type Strains, Phase IV (KMG-IV): sequencing the most valuable type-strain genomes for metagenomic binning, comparative biology and taxonomic classification.</title>
        <authorList>
            <person name="Goeker M."/>
        </authorList>
    </citation>
    <scope>NUCLEOTIDE SEQUENCE [LARGE SCALE GENOMIC DNA]</scope>
    <source>
        <strain evidence="5 6">DSM 19154</strain>
    </source>
</reference>
<evidence type="ECO:0000259" key="4">
    <source>
        <dbReference type="PROSITE" id="PS51462"/>
    </source>
</evidence>
<comment type="caution">
    <text evidence="5">The sequence shown here is derived from an EMBL/GenBank/DDBJ whole genome shotgun (WGS) entry which is preliminary data.</text>
</comment>
<dbReference type="SUPFAM" id="SSF55811">
    <property type="entry name" value="Nudix"/>
    <property type="match status" value="1"/>
</dbReference>
<name>A0ABT9YL88_9BACI</name>
<evidence type="ECO:0000256" key="3">
    <source>
        <dbReference type="RuleBase" id="RU003476"/>
    </source>
</evidence>
<evidence type="ECO:0000256" key="1">
    <source>
        <dbReference type="ARBA" id="ARBA00005582"/>
    </source>
</evidence>
<dbReference type="PROSITE" id="PS00893">
    <property type="entry name" value="NUDIX_BOX"/>
    <property type="match status" value="1"/>
</dbReference>
<dbReference type="InterPro" id="IPR015797">
    <property type="entry name" value="NUDIX_hydrolase-like_dom_sf"/>
</dbReference>
<keyword evidence="6" id="KW-1185">Reference proteome</keyword>
<comment type="similarity">
    <text evidence="1 3">Belongs to the Nudix hydrolase family.</text>
</comment>
<dbReference type="RefSeq" id="WP_306984853.1">
    <property type="nucleotide sequence ID" value="NZ_JAUSUA010000006.1"/>
</dbReference>
<dbReference type="InterPro" id="IPR020084">
    <property type="entry name" value="NUDIX_hydrolase_CS"/>
</dbReference>
<feature type="domain" description="Nudix hydrolase" evidence="4">
    <location>
        <begin position="2"/>
        <end position="131"/>
    </location>
</feature>
<keyword evidence="2 3" id="KW-0378">Hydrolase</keyword>
<dbReference type="Proteomes" id="UP001225034">
    <property type="component" value="Unassembled WGS sequence"/>
</dbReference>
<dbReference type="PANTHER" id="PTHR43736">
    <property type="entry name" value="ADP-RIBOSE PYROPHOSPHATASE"/>
    <property type="match status" value="1"/>
</dbReference>
<evidence type="ECO:0000313" key="5">
    <source>
        <dbReference type="EMBL" id="MDQ0208638.1"/>
    </source>
</evidence>